<comment type="caution">
    <text evidence="4">The sequence shown here is derived from an EMBL/GenBank/DDBJ whole genome shotgun (WGS) entry which is preliminary data.</text>
</comment>
<dbReference type="InterPro" id="IPR043129">
    <property type="entry name" value="ATPase_NBD"/>
</dbReference>
<evidence type="ECO:0000259" key="3">
    <source>
        <dbReference type="Pfam" id="PF21447"/>
    </source>
</evidence>
<organism evidence="4 5">
    <name type="scientific">Bacillus solimangrovi</name>
    <dbReference type="NCBI Taxonomy" id="1305675"/>
    <lineage>
        <taxon>Bacteria</taxon>
        <taxon>Bacillati</taxon>
        <taxon>Bacillota</taxon>
        <taxon>Bacilli</taxon>
        <taxon>Bacillales</taxon>
        <taxon>Bacillaceae</taxon>
        <taxon>Bacillus</taxon>
    </lineage>
</organism>
<dbReference type="PANTHER" id="PTHR30005:SF0">
    <property type="entry name" value="RETROGRADE REGULATION PROTEIN 2"/>
    <property type="match status" value="1"/>
</dbReference>
<dbReference type="PANTHER" id="PTHR30005">
    <property type="entry name" value="EXOPOLYPHOSPHATASE"/>
    <property type="match status" value="1"/>
</dbReference>
<dbReference type="Proteomes" id="UP000095209">
    <property type="component" value="Unassembled WGS sequence"/>
</dbReference>
<evidence type="ECO:0000259" key="2">
    <source>
        <dbReference type="Pfam" id="PF02541"/>
    </source>
</evidence>
<dbReference type="OrthoDB" id="9807195at2"/>
<feature type="domain" description="Ppx/GppA phosphatase N-terminal" evidence="2">
    <location>
        <begin position="24"/>
        <end position="306"/>
    </location>
</feature>
<dbReference type="InterPro" id="IPR003695">
    <property type="entry name" value="Ppx_GppA_N"/>
</dbReference>
<evidence type="ECO:0000256" key="1">
    <source>
        <dbReference type="ARBA" id="ARBA00007125"/>
    </source>
</evidence>
<evidence type="ECO:0000313" key="4">
    <source>
        <dbReference type="EMBL" id="OEH94218.1"/>
    </source>
</evidence>
<dbReference type="STRING" id="1305675.BFG57_09205"/>
<dbReference type="RefSeq" id="WP_069715781.1">
    <property type="nucleotide sequence ID" value="NZ_MJEH01000004.1"/>
</dbReference>
<dbReference type="AlphaFoldDB" id="A0A1E5LJM0"/>
<dbReference type="InterPro" id="IPR048950">
    <property type="entry name" value="Ppx_GppA_C"/>
</dbReference>
<comment type="similarity">
    <text evidence="1">Belongs to the GppA/Ppx family.</text>
</comment>
<dbReference type="SUPFAM" id="SSF109604">
    <property type="entry name" value="HD-domain/PDEase-like"/>
    <property type="match status" value="1"/>
</dbReference>
<feature type="domain" description="Ppx/GppA phosphatase C-terminal" evidence="3">
    <location>
        <begin position="319"/>
        <end position="478"/>
    </location>
</feature>
<dbReference type="Gene3D" id="1.10.3210.10">
    <property type="entry name" value="Hypothetical protein af1432"/>
    <property type="match status" value="1"/>
</dbReference>
<dbReference type="CDD" id="cd24052">
    <property type="entry name" value="ASKHA_NBD_HpPPX-GppA-like"/>
    <property type="match status" value="1"/>
</dbReference>
<name>A0A1E5LJM0_9BACI</name>
<dbReference type="Pfam" id="PF02541">
    <property type="entry name" value="Ppx-GppA"/>
    <property type="match status" value="1"/>
</dbReference>
<dbReference type="Pfam" id="PF21447">
    <property type="entry name" value="Ppx-GppA_III"/>
    <property type="match status" value="1"/>
</dbReference>
<dbReference type="SUPFAM" id="SSF53067">
    <property type="entry name" value="Actin-like ATPase domain"/>
    <property type="match status" value="2"/>
</dbReference>
<evidence type="ECO:0000313" key="5">
    <source>
        <dbReference type="Proteomes" id="UP000095209"/>
    </source>
</evidence>
<accession>A0A1E5LJM0</accession>
<dbReference type="InterPro" id="IPR050273">
    <property type="entry name" value="GppA/Ppx_hydrolase"/>
</dbReference>
<proteinExistence type="inferred from homology"/>
<reference evidence="4 5" key="1">
    <citation type="submission" date="2016-08" db="EMBL/GenBank/DDBJ databases">
        <title>Genome of Bacillus solimangrovi GH2-4.</title>
        <authorList>
            <person name="Lim S."/>
            <person name="Kim B.-C."/>
        </authorList>
    </citation>
    <scope>NUCLEOTIDE SEQUENCE [LARGE SCALE GENOMIC DNA]</scope>
    <source>
        <strain evidence="4 5">GH2-4</strain>
    </source>
</reference>
<gene>
    <name evidence="4" type="ORF">BFG57_09205</name>
</gene>
<sequence>MRLADTYGVIDIGSNTIRFAIYKHEKAGPFREVDNIKTVARLRNYLDDHDCLTEEGIEVLVNTIKSYQDIATYHNIKNVKGAATATIRRAKNQAEILKKIKEVVSFDIQVFSEYEEAYYGFLAVVNSMDIENGITIDIGGGSTEVTLFKNRTLKKYHSFPFGALSLKRRFVKGEMPTKQEREAIRSFLKEQFQSLDWLRDKRLPVIGIGGSARNMAQVHQAMITYPMGGLHQYEMNFSQIEDVFNHMKDLDFDQMRRVEGLSEDRADIIVPAIQVFREIYEISSASSFILSRKGLRDGIFYEELLKPHKLIAFPDVLEESLFELMFEYDMNVNSSLQRFKLAKKLLNQMNELGISDISVEELTLLRSASRVFYLGDYIDSESGSQHTFYVLANRTIDGLNHIDRLKLALVASYKSKAVFKQYLETYDHIITNEEQRNLRLLGATLKVAAALNETKREIVKNLRTELHEGTLHIHVTHEGQITAEAYATSKQKKHLEKVLKLPVTFHFHPKSKV</sequence>
<dbReference type="Gene3D" id="3.30.420.150">
    <property type="entry name" value="Exopolyphosphatase. Domain 2"/>
    <property type="match status" value="1"/>
</dbReference>
<dbReference type="Gene3D" id="3.30.420.40">
    <property type="match status" value="1"/>
</dbReference>
<dbReference type="EMBL" id="MJEH01000004">
    <property type="protein sequence ID" value="OEH94218.1"/>
    <property type="molecule type" value="Genomic_DNA"/>
</dbReference>
<protein>
    <submittedName>
        <fullName evidence="4">Exopolyphosphatase</fullName>
    </submittedName>
</protein>
<dbReference type="GO" id="GO:0006357">
    <property type="term" value="P:regulation of transcription by RNA polymerase II"/>
    <property type="evidence" value="ECO:0007669"/>
    <property type="project" value="TreeGrafter"/>
</dbReference>
<keyword evidence="5" id="KW-1185">Reference proteome</keyword>